<dbReference type="EMBL" id="BARS01008437">
    <property type="protein sequence ID" value="GAF78770.1"/>
    <property type="molecule type" value="Genomic_DNA"/>
</dbReference>
<evidence type="ECO:0000313" key="1">
    <source>
        <dbReference type="EMBL" id="GAF78770.1"/>
    </source>
</evidence>
<feature type="non-terminal residue" evidence="1">
    <location>
        <position position="87"/>
    </location>
</feature>
<proteinExistence type="predicted"/>
<protein>
    <submittedName>
        <fullName evidence="1">Uncharacterized protein</fullName>
    </submittedName>
</protein>
<reference evidence="1" key="1">
    <citation type="journal article" date="2014" name="Front. Microbiol.">
        <title>High frequency of phylogenetically diverse reductive dehalogenase-homologous genes in deep subseafloor sedimentary metagenomes.</title>
        <authorList>
            <person name="Kawai M."/>
            <person name="Futagami T."/>
            <person name="Toyoda A."/>
            <person name="Takaki Y."/>
            <person name="Nishi S."/>
            <person name="Hori S."/>
            <person name="Arai W."/>
            <person name="Tsubouchi T."/>
            <person name="Morono Y."/>
            <person name="Uchiyama I."/>
            <person name="Ito T."/>
            <person name="Fujiyama A."/>
            <person name="Inagaki F."/>
            <person name="Takami H."/>
        </authorList>
    </citation>
    <scope>NUCLEOTIDE SEQUENCE</scope>
    <source>
        <strain evidence="1">Expedition CK06-06</strain>
    </source>
</reference>
<sequence length="87" mass="10145">MADKKQPTVIIIKSDKDKRYCHTRIDEIEPDGTQEVTFKKVSQNYTAKQNRLRWLWSTETANSGIGQHGTKNMVHLAAKWQFVRPIM</sequence>
<gene>
    <name evidence="1" type="ORF">S01H1_16082</name>
</gene>
<accession>X0TRL1</accession>
<comment type="caution">
    <text evidence="1">The sequence shown here is derived from an EMBL/GenBank/DDBJ whole genome shotgun (WGS) entry which is preliminary data.</text>
</comment>
<name>X0TRL1_9ZZZZ</name>
<organism evidence="1">
    <name type="scientific">marine sediment metagenome</name>
    <dbReference type="NCBI Taxonomy" id="412755"/>
    <lineage>
        <taxon>unclassified sequences</taxon>
        <taxon>metagenomes</taxon>
        <taxon>ecological metagenomes</taxon>
    </lineage>
</organism>
<dbReference type="AlphaFoldDB" id="X0TRL1"/>